<dbReference type="Pfam" id="PF09335">
    <property type="entry name" value="VTT_dom"/>
    <property type="match status" value="1"/>
</dbReference>
<dbReference type="InterPro" id="IPR032816">
    <property type="entry name" value="VTT_dom"/>
</dbReference>
<evidence type="ECO:0000313" key="3">
    <source>
        <dbReference type="EMBL" id="SEN64109.1"/>
    </source>
</evidence>
<organism evidence="3 4">
    <name type="scientific">Roseovarius tolerans</name>
    <dbReference type="NCBI Taxonomy" id="74031"/>
    <lineage>
        <taxon>Bacteria</taxon>
        <taxon>Pseudomonadati</taxon>
        <taxon>Pseudomonadota</taxon>
        <taxon>Alphaproteobacteria</taxon>
        <taxon>Rhodobacterales</taxon>
        <taxon>Roseobacteraceae</taxon>
        <taxon>Roseovarius</taxon>
    </lineage>
</organism>
<evidence type="ECO:0000313" key="4">
    <source>
        <dbReference type="Proteomes" id="UP000182160"/>
    </source>
</evidence>
<reference evidence="3 4" key="1">
    <citation type="submission" date="2016-10" db="EMBL/GenBank/DDBJ databases">
        <authorList>
            <person name="de Groot N.N."/>
        </authorList>
    </citation>
    <scope>NUCLEOTIDE SEQUENCE [LARGE SCALE GENOMIC DNA]</scope>
    <source>
        <strain evidence="3 4">DSM 11457</strain>
    </source>
</reference>
<dbReference type="AlphaFoldDB" id="A0A1H8I6N9"/>
<evidence type="ECO:0000259" key="2">
    <source>
        <dbReference type="Pfam" id="PF09335"/>
    </source>
</evidence>
<keyword evidence="1" id="KW-0472">Membrane</keyword>
<protein>
    <submittedName>
        <fullName evidence="3">Membrane protein YqaA, SNARE-associated domain</fullName>
    </submittedName>
</protein>
<keyword evidence="1" id="KW-0812">Transmembrane</keyword>
<feature type="transmembrane region" description="Helical" evidence="1">
    <location>
        <begin position="96"/>
        <end position="118"/>
    </location>
</feature>
<dbReference type="Proteomes" id="UP000182160">
    <property type="component" value="Unassembled WGS sequence"/>
</dbReference>
<keyword evidence="1" id="KW-1133">Transmembrane helix</keyword>
<dbReference type="EMBL" id="FOBO01000022">
    <property type="protein sequence ID" value="SEN64109.1"/>
    <property type="molecule type" value="Genomic_DNA"/>
</dbReference>
<feature type="transmembrane region" description="Helical" evidence="1">
    <location>
        <begin position="124"/>
        <end position="146"/>
    </location>
</feature>
<evidence type="ECO:0000256" key="1">
    <source>
        <dbReference type="SAM" id="Phobius"/>
    </source>
</evidence>
<feature type="domain" description="VTT" evidence="2">
    <location>
        <begin position="35"/>
        <end position="143"/>
    </location>
</feature>
<gene>
    <name evidence="3" type="ORF">SAMN04488077_12256</name>
</gene>
<name>A0A1H8I6N9_9RHOB</name>
<proteinExistence type="predicted"/>
<dbReference type="InterPro" id="IPR051311">
    <property type="entry name" value="DedA_domain"/>
</dbReference>
<dbReference type="RefSeq" id="WP_074788071.1">
    <property type="nucleotide sequence ID" value="NZ_FOBO01000022.1"/>
</dbReference>
<sequence>MSMADPGVLLQLGGLFLAAFGAATILPFQSEVVFVGLQLAGTASLLWLIVVASVGNTLGAVVNYVMGRGIERFRHRRWFPVNAAQLARAQRWYARWGVWTLLMSWAPLGDAFTVIAGVMRTPAWLFLALVTIAKTGRYIVLAWLTVQAGG</sequence>
<dbReference type="PANTHER" id="PTHR42709:SF4">
    <property type="entry name" value="INNER MEMBRANE PROTEIN YQAA"/>
    <property type="match status" value="1"/>
</dbReference>
<accession>A0A1H8I6N9</accession>
<dbReference type="PANTHER" id="PTHR42709">
    <property type="entry name" value="ALKALINE PHOSPHATASE LIKE PROTEIN"/>
    <property type="match status" value="1"/>
</dbReference>
<feature type="transmembrane region" description="Helical" evidence="1">
    <location>
        <begin position="45"/>
        <end position="66"/>
    </location>
</feature>